<dbReference type="EMBL" id="MH349358">
    <property type="protein sequence ID" value="AXO78637.1"/>
    <property type="molecule type" value="Genomic_DNA"/>
</dbReference>
<evidence type="ECO:0000256" key="8">
    <source>
        <dbReference type="ARBA" id="ARBA00023136"/>
    </source>
</evidence>
<keyword evidence="5" id="KW-1278">Translocase</keyword>
<feature type="transmembrane region" description="Helical" evidence="10">
    <location>
        <begin position="6"/>
        <end position="23"/>
    </location>
</feature>
<keyword evidence="7" id="KW-0520">NAD</keyword>
<accession>A0A346HGT7</accession>
<keyword evidence="4 10" id="KW-0812">Transmembrane</keyword>
<dbReference type="AlphaFoldDB" id="A0A346HGT7"/>
<evidence type="ECO:0000256" key="1">
    <source>
        <dbReference type="ARBA" id="ARBA00004141"/>
    </source>
</evidence>
<feature type="transmembrane region" description="Helical" evidence="10">
    <location>
        <begin position="30"/>
        <end position="48"/>
    </location>
</feature>
<proteinExistence type="inferred from homology"/>
<evidence type="ECO:0000256" key="6">
    <source>
        <dbReference type="ARBA" id="ARBA00022989"/>
    </source>
</evidence>
<dbReference type="EMBL" id="MH349357">
    <property type="protein sequence ID" value="AXO78623.1"/>
    <property type="molecule type" value="Genomic_DNA"/>
</dbReference>
<name>A0A346HGT7_UNIPI</name>
<keyword evidence="8 10" id="KW-0472">Membrane</keyword>
<keyword evidence="6 10" id="KW-1133">Transmembrane helix</keyword>
<evidence type="ECO:0000313" key="12">
    <source>
        <dbReference type="EMBL" id="AXO78637.1"/>
    </source>
</evidence>
<evidence type="ECO:0000256" key="7">
    <source>
        <dbReference type="ARBA" id="ARBA00023027"/>
    </source>
</evidence>
<evidence type="ECO:0000256" key="2">
    <source>
        <dbReference type="ARBA" id="ARBA00010519"/>
    </source>
</evidence>
<organism evidence="11">
    <name type="scientific">Unio pictorum</name>
    <name type="common">Painter's mussel</name>
    <dbReference type="NCBI Taxonomy" id="55837"/>
    <lineage>
        <taxon>Eukaryota</taxon>
        <taxon>Metazoa</taxon>
        <taxon>Spiralia</taxon>
        <taxon>Lophotrochozoa</taxon>
        <taxon>Mollusca</taxon>
        <taxon>Bivalvia</taxon>
        <taxon>Autobranchia</taxon>
        <taxon>Heteroconchia</taxon>
        <taxon>Palaeoheterodonta</taxon>
        <taxon>Unionida</taxon>
        <taxon>Unionoidea</taxon>
        <taxon>Unionidae</taxon>
        <taxon>Unioninae</taxon>
        <taxon>Unio</taxon>
    </lineage>
</organism>
<dbReference type="Gene3D" id="1.10.287.3510">
    <property type="match status" value="1"/>
</dbReference>
<keyword evidence="11" id="KW-0496">Mitochondrion</keyword>
<evidence type="ECO:0000256" key="4">
    <source>
        <dbReference type="ARBA" id="ARBA00022692"/>
    </source>
</evidence>
<evidence type="ECO:0000256" key="5">
    <source>
        <dbReference type="ARBA" id="ARBA00022967"/>
    </source>
</evidence>
<comment type="subcellular location">
    <subcellularLocation>
        <location evidence="1">Membrane</location>
        <topology evidence="1">Multi-pass membrane protein</topology>
    </subcellularLocation>
</comment>
<evidence type="ECO:0000256" key="9">
    <source>
        <dbReference type="ARBA" id="ARBA00031586"/>
    </source>
</evidence>
<dbReference type="Pfam" id="PF00420">
    <property type="entry name" value="Oxidored_q2"/>
    <property type="match status" value="1"/>
</dbReference>
<protein>
    <recommendedName>
        <fullName evidence="3">NADH-ubiquinone oxidoreductase chain 4L</fullName>
    </recommendedName>
    <alternativeName>
        <fullName evidence="9">NADH dehydrogenase subunit 4L</fullName>
    </alternativeName>
</protein>
<reference evidence="11" key="1">
    <citation type="journal article" date="2018" name="PeerJ">
        <title>Complete paternally inherited mitogenomes of two freshwater mussels Unio pictorum and Sinanodonta woodiana (Bivalvia: Unionidae).</title>
        <authorList>
            <person name="Burzynski A."/>
            <person name="Soroka M."/>
        </authorList>
    </citation>
    <scope>NUCLEOTIDE SEQUENCE</scope>
    <source>
        <strain evidence="12">UP149</strain>
        <strain evidence="11">UP232</strain>
    </source>
</reference>
<geneLocation type="mitochondrion" evidence="11"/>
<evidence type="ECO:0000256" key="10">
    <source>
        <dbReference type="SAM" id="Phobius"/>
    </source>
</evidence>
<evidence type="ECO:0000313" key="11">
    <source>
        <dbReference type="EMBL" id="AXO78623.1"/>
    </source>
</evidence>
<evidence type="ECO:0000256" key="3">
    <source>
        <dbReference type="ARBA" id="ARBA00016612"/>
    </source>
</evidence>
<dbReference type="InterPro" id="IPR039428">
    <property type="entry name" value="NUOK/Mnh_C1-like"/>
</dbReference>
<comment type="similarity">
    <text evidence="2">Belongs to the complex I subunit 4L family.</text>
</comment>
<sequence>MHEAISQNFCYLIMFTLSLFCVFMQRHSLLGILLGLEVISIIMCFNFVCGFEDTQSVASFVLVFLSLEVCVMCACLSLMVMFVKGIGSDYVSVIVLSDDF</sequence>
<feature type="transmembrane region" description="Helical" evidence="10">
    <location>
        <begin position="60"/>
        <end position="83"/>
    </location>
</feature>
<dbReference type="GO" id="GO:0016020">
    <property type="term" value="C:membrane"/>
    <property type="evidence" value="ECO:0007669"/>
    <property type="project" value="UniProtKB-SubCell"/>
</dbReference>